<evidence type="ECO:0000256" key="1">
    <source>
        <dbReference type="SAM" id="MobiDB-lite"/>
    </source>
</evidence>
<evidence type="ECO:0000259" key="5">
    <source>
        <dbReference type="Pfam" id="PF18402"/>
    </source>
</evidence>
<reference evidence="6" key="1">
    <citation type="submission" date="2015-11" db="EMBL/GenBank/DDBJ databases">
        <title>De novo transcriptome assembly of four potential Pierce s Disease insect vectors from Arizona vineyards.</title>
        <authorList>
            <person name="Tassone E.E."/>
        </authorList>
    </citation>
    <scope>NUCLEOTIDE SEQUENCE</scope>
</reference>
<evidence type="ECO:0008006" key="7">
    <source>
        <dbReference type="Google" id="ProtNLM"/>
    </source>
</evidence>
<proteinExistence type="predicted"/>
<dbReference type="GO" id="GO:0005783">
    <property type="term" value="C:endoplasmic reticulum"/>
    <property type="evidence" value="ECO:0007669"/>
    <property type="project" value="TreeGrafter"/>
</dbReference>
<evidence type="ECO:0000259" key="3">
    <source>
        <dbReference type="Pfam" id="PF18400"/>
    </source>
</evidence>
<evidence type="ECO:0000259" key="4">
    <source>
        <dbReference type="Pfam" id="PF18401"/>
    </source>
</evidence>
<dbReference type="GO" id="GO:0036503">
    <property type="term" value="P:ERAD pathway"/>
    <property type="evidence" value="ECO:0007669"/>
    <property type="project" value="TreeGrafter"/>
</dbReference>
<feature type="domain" description="UGGT thioredoxin-like" evidence="4">
    <location>
        <begin position="293"/>
        <end position="420"/>
    </location>
</feature>
<dbReference type="InterPro" id="IPR040693">
    <property type="entry name" value="UGGT_TRXL_1"/>
</dbReference>
<dbReference type="InterPro" id="IPR040692">
    <property type="entry name" value="UGGT_TRXL_3"/>
</dbReference>
<dbReference type="GO" id="GO:0018279">
    <property type="term" value="P:protein N-linked glycosylation via asparagine"/>
    <property type="evidence" value="ECO:0007669"/>
    <property type="project" value="TreeGrafter"/>
</dbReference>
<dbReference type="PANTHER" id="PTHR11226:SF0">
    <property type="entry name" value="UDP-GLUCOSE:GLYCOPROTEIN GLUCOSYLTRANSFERASE"/>
    <property type="match status" value="1"/>
</dbReference>
<dbReference type="InterPro" id="IPR040694">
    <property type="entry name" value="UGGT_TRXL_2"/>
</dbReference>
<dbReference type="GO" id="GO:0003980">
    <property type="term" value="F:UDP-glucose:glycoprotein glucosyltransferase activity"/>
    <property type="evidence" value="ECO:0007669"/>
    <property type="project" value="InterPro"/>
</dbReference>
<sequence length="630" mass="71071">MWRKLLVLLYLLAIIIYFSEGKKKKVKSVTTVLDAKWEQTPLVLEIAEYLAEESPEVFWQFVDGISSMDIPLIELGSDKTMYDRALAEAGKLLSPAQLSLLKLAVSLHVYSPRVEMYHQMAQQRGLKCPAAVDVAGTIICSPEQLQVTVQQVKAKQDSRRVETYRLDHHYPGSENKSVVAVLYGEIGTPEFAEFHKRLRQLATLEPVDYVLRHFVKERPNRKLRLSGYGVELQLKSTEYKAEDDTKVKGAGGADSQEEDEDDEIEGFVISKLKQLYPDKREQLEKFGQELAESSDQLAPLKVWQFQELSLQAAQRILSAPKEEVLHTFTHIAQNFPMQAKSLVRTVVNSDFKAEMQKNQEKFAAALNLQPSDTALFLNGIFFDMDIVDIMTILDSLRQELRVLEGLHLSGISDKSTLSTLLGLDLSNAGGRDYAIDIRDSAVQWINDIELDKQYRRWSSSLMDLLRPTFPGMLRSVRKNLYNLVIIGDPAQRSVWPLVKLMESFYVHTAPLRLGLVFAVNSTATGQEDAGVALLNAYNYIAELKDPYQGLSFITDVYATVKTDGDRDVEVSDVVKLLKVRYHSADVEEILGPDTDYDTGRKLATDFVQRSGLRNLPQALINGIPLPEESH</sequence>
<dbReference type="Pfam" id="PF18402">
    <property type="entry name" value="Thioredoxin_14"/>
    <property type="match status" value="1"/>
</dbReference>
<protein>
    <recommendedName>
        <fullName evidence="7">UGGT thioredoxin-like domain-containing protein</fullName>
    </recommendedName>
</protein>
<dbReference type="Pfam" id="PF18401">
    <property type="entry name" value="Thioredoxin_13"/>
    <property type="match status" value="1"/>
</dbReference>
<dbReference type="AlphaFoldDB" id="A0A1B6GGI4"/>
<gene>
    <name evidence="6" type="ORF">g.38421</name>
</gene>
<feature type="domain" description="UGGT thioredoxin-like" evidence="5">
    <location>
        <begin position="435"/>
        <end position="629"/>
    </location>
</feature>
<accession>A0A1B6GGI4</accession>
<evidence type="ECO:0000313" key="6">
    <source>
        <dbReference type="EMBL" id="JAS61530.1"/>
    </source>
</evidence>
<keyword evidence="2" id="KW-0732">Signal</keyword>
<dbReference type="InterPro" id="IPR009448">
    <property type="entry name" value="UDP-g_GGtrans"/>
</dbReference>
<feature type="domain" description="UGGT thioredoxin-like" evidence="3">
    <location>
        <begin position="39"/>
        <end position="221"/>
    </location>
</feature>
<dbReference type="Pfam" id="PF18400">
    <property type="entry name" value="Thioredoxin_12"/>
    <property type="match status" value="1"/>
</dbReference>
<dbReference type="PANTHER" id="PTHR11226">
    <property type="entry name" value="UDP-GLUCOSE GLYCOPROTEIN:GLUCOSYLTRANSFERASE"/>
    <property type="match status" value="1"/>
</dbReference>
<evidence type="ECO:0000256" key="2">
    <source>
        <dbReference type="SAM" id="SignalP"/>
    </source>
</evidence>
<feature type="signal peptide" evidence="2">
    <location>
        <begin position="1"/>
        <end position="21"/>
    </location>
</feature>
<dbReference type="EMBL" id="GECZ01008239">
    <property type="protein sequence ID" value="JAS61530.1"/>
    <property type="molecule type" value="Transcribed_RNA"/>
</dbReference>
<name>A0A1B6GGI4_9HEMI</name>
<organism evidence="6">
    <name type="scientific">Cuerna arida</name>
    <dbReference type="NCBI Taxonomy" id="1464854"/>
    <lineage>
        <taxon>Eukaryota</taxon>
        <taxon>Metazoa</taxon>
        <taxon>Ecdysozoa</taxon>
        <taxon>Arthropoda</taxon>
        <taxon>Hexapoda</taxon>
        <taxon>Insecta</taxon>
        <taxon>Pterygota</taxon>
        <taxon>Neoptera</taxon>
        <taxon>Paraneoptera</taxon>
        <taxon>Hemiptera</taxon>
        <taxon>Auchenorrhyncha</taxon>
        <taxon>Membracoidea</taxon>
        <taxon>Cicadellidae</taxon>
        <taxon>Cicadellinae</taxon>
        <taxon>Proconiini</taxon>
        <taxon>Cuerna</taxon>
    </lineage>
</organism>
<feature type="chain" id="PRO_5008583534" description="UGGT thioredoxin-like domain-containing protein" evidence="2">
    <location>
        <begin position="22"/>
        <end position="630"/>
    </location>
</feature>
<dbReference type="GO" id="GO:0051082">
    <property type="term" value="F:unfolded protein binding"/>
    <property type="evidence" value="ECO:0007669"/>
    <property type="project" value="TreeGrafter"/>
</dbReference>
<feature type="region of interest" description="Disordered" evidence="1">
    <location>
        <begin position="243"/>
        <end position="262"/>
    </location>
</feature>